<feature type="non-terminal residue" evidence="1">
    <location>
        <position position="221"/>
    </location>
</feature>
<evidence type="ECO:0000313" key="1">
    <source>
        <dbReference type="EMBL" id="KAK0486304.1"/>
    </source>
</evidence>
<dbReference type="Proteomes" id="UP001175227">
    <property type="component" value="Unassembled WGS sequence"/>
</dbReference>
<name>A0AA39PMK3_9AGAR</name>
<proteinExistence type="predicted"/>
<evidence type="ECO:0000313" key="2">
    <source>
        <dbReference type="Proteomes" id="UP001175227"/>
    </source>
</evidence>
<gene>
    <name evidence="1" type="ORF">IW261DRAFT_1454847</name>
</gene>
<comment type="caution">
    <text evidence="1">The sequence shown here is derived from an EMBL/GenBank/DDBJ whole genome shotgun (WGS) entry which is preliminary data.</text>
</comment>
<reference evidence="1" key="1">
    <citation type="submission" date="2023-06" db="EMBL/GenBank/DDBJ databases">
        <authorList>
            <consortium name="Lawrence Berkeley National Laboratory"/>
            <person name="Ahrendt S."/>
            <person name="Sahu N."/>
            <person name="Indic B."/>
            <person name="Wong-Bajracharya J."/>
            <person name="Merenyi Z."/>
            <person name="Ke H.-M."/>
            <person name="Monk M."/>
            <person name="Kocsube S."/>
            <person name="Drula E."/>
            <person name="Lipzen A."/>
            <person name="Balint B."/>
            <person name="Henrissat B."/>
            <person name="Andreopoulos B."/>
            <person name="Martin F.M."/>
            <person name="Harder C.B."/>
            <person name="Rigling D."/>
            <person name="Ford K.L."/>
            <person name="Foster G.D."/>
            <person name="Pangilinan J."/>
            <person name="Papanicolaou A."/>
            <person name="Barry K."/>
            <person name="LaButti K."/>
            <person name="Viragh M."/>
            <person name="Koriabine M."/>
            <person name="Yan M."/>
            <person name="Riley R."/>
            <person name="Champramary S."/>
            <person name="Plett K.L."/>
            <person name="Tsai I.J."/>
            <person name="Slot J."/>
            <person name="Sipos G."/>
            <person name="Plett J."/>
            <person name="Nagy L.G."/>
            <person name="Grigoriev I.V."/>
        </authorList>
    </citation>
    <scope>NUCLEOTIDE SEQUENCE</scope>
    <source>
        <strain evidence="1">ICMP 16352</strain>
    </source>
</reference>
<dbReference type="EMBL" id="JAUEPR010000004">
    <property type="protein sequence ID" value="KAK0486304.1"/>
    <property type="molecule type" value="Genomic_DNA"/>
</dbReference>
<accession>A0AA39PMK3</accession>
<protein>
    <submittedName>
        <fullName evidence="1">Uncharacterized protein</fullName>
    </submittedName>
</protein>
<sequence>SQESQCRSWNRKFATYPHLAEYVTRLEVRNATVFDETSFLESAETLEFVLRLSKVKHLEMQCFDMPSKKVIERLGLYEGDLLDLLSQMVYLKDLTIADVDVRGSNKGLVGPAPHNYVDAVPTRLRNLELHTTESLYIFSWLSGGAFALDDLTSLTLVWYYLPATRRGIGIHFPSTPQVSSYLDPFIKTASAAIKHLRLEIEGLEYRRDSEVNFMQGEFNKH</sequence>
<dbReference type="AlphaFoldDB" id="A0AA39PMK3"/>
<keyword evidence="2" id="KW-1185">Reference proteome</keyword>
<organism evidence="1 2">
    <name type="scientific">Armillaria novae-zelandiae</name>
    <dbReference type="NCBI Taxonomy" id="153914"/>
    <lineage>
        <taxon>Eukaryota</taxon>
        <taxon>Fungi</taxon>
        <taxon>Dikarya</taxon>
        <taxon>Basidiomycota</taxon>
        <taxon>Agaricomycotina</taxon>
        <taxon>Agaricomycetes</taxon>
        <taxon>Agaricomycetidae</taxon>
        <taxon>Agaricales</taxon>
        <taxon>Marasmiineae</taxon>
        <taxon>Physalacriaceae</taxon>
        <taxon>Armillaria</taxon>
    </lineage>
</organism>